<keyword evidence="2" id="KW-1185">Reference proteome</keyword>
<name>A0ACA9Q6A3_9GLOM</name>
<evidence type="ECO:0000313" key="2">
    <source>
        <dbReference type="Proteomes" id="UP000789525"/>
    </source>
</evidence>
<dbReference type="EMBL" id="CAJVPT010047163">
    <property type="protein sequence ID" value="CAG8739513.1"/>
    <property type="molecule type" value="Genomic_DNA"/>
</dbReference>
<accession>A0ACA9Q6A3</accession>
<sequence length="111" mass="12697">MRRKRTQRELEASIQSHKGRLTSLGTRRDKKSVQRRAYSTGRIREAEHELKTGKVPTPDTADHEYAVGQWSSWIGVAFGALAAIINRAYEPMHIQVRLGHCWDTQPTSRVD</sequence>
<proteinExistence type="predicted"/>
<gene>
    <name evidence="1" type="ORF">ACOLOM_LOCUS12096</name>
</gene>
<protein>
    <submittedName>
        <fullName evidence="1">13728_t:CDS:1</fullName>
    </submittedName>
</protein>
<evidence type="ECO:0000313" key="1">
    <source>
        <dbReference type="EMBL" id="CAG8739513.1"/>
    </source>
</evidence>
<comment type="caution">
    <text evidence="1">The sequence shown here is derived from an EMBL/GenBank/DDBJ whole genome shotgun (WGS) entry which is preliminary data.</text>
</comment>
<reference evidence="1" key="1">
    <citation type="submission" date="2021-06" db="EMBL/GenBank/DDBJ databases">
        <authorList>
            <person name="Kallberg Y."/>
            <person name="Tangrot J."/>
            <person name="Rosling A."/>
        </authorList>
    </citation>
    <scope>NUCLEOTIDE SEQUENCE</scope>
    <source>
        <strain evidence="1">CL356</strain>
    </source>
</reference>
<organism evidence="1 2">
    <name type="scientific">Acaulospora colombiana</name>
    <dbReference type="NCBI Taxonomy" id="27376"/>
    <lineage>
        <taxon>Eukaryota</taxon>
        <taxon>Fungi</taxon>
        <taxon>Fungi incertae sedis</taxon>
        <taxon>Mucoromycota</taxon>
        <taxon>Glomeromycotina</taxon>
        <taxon>Glomeromycetes</taxon>
        <taxon>Diversisporales</taxon>
        <taxon>Acaulosporaceae</taxon>
        <taxon>Acaulospora</taxon>
    </lineage>
</organism>
<dbReference type="Proteomes" id="UP000789525">
    <property type="component" value="Unassembled WGS sequence"/>
</dbReference>